<protein>
    <submittedName>
        <fullName evidence="1">Uncharacterized protein</fullName>
    </submittedName>
</protein>
<sequence length="398" mass="44954">MELALDIADRYMMAEPDITYHCCAMKPIFLVSYWIATKFSSGQYETTKAENQALSLEQILKSIPEMSSQTIKQLEMHILNVIDWKVTVPTTVAFVDAFFGYIIAHFTSPFFQHAKATAVRIAEIVTVDNRLARVKRSVIATACIEHAYHLAKVSFRLDAALFYEGATGVELDDSLYHRVYLVIGDLLYPRGLKSYKTKAHTMEPITTFFNRTCTDVRLLVFDQIVSSTYELRKDRFLHEDDVDSMSGLLDDYNVLVRDMVDASMQYRKIYQHVVVVTACIARLAQVTYDRRSVMRSVLNESGTKSRHRLLEAIEEEDNRVDGLSADFAAVVGVTSASVAVDSVVAEMPPSEVVVTRSSDYQTPPAPAGPVGIKREYPEDLFLPDLDETSARKLKFRKI</sequence>
<organism evidence="1 2">
    <name type="scientific">Seminavis robusta</name>
    <dbReference type="NCBI Taxonomy" id="568900"/>
    <lineage>
        <taxon>Eukaryota</taxon>
        <taxon>Sar</taxon>
        <taxon>Stramenopiles</taxon>
        <taxon>Ochrophyta</taxon>
        <taxon>Bacillariophyta</taxon>
        <taxon>Bacillariophyceae</taxon>
        <taxon>Bacillariophycidae</taxon>
        <taxon>Naviculales</taxon>
        <taxon>Naviculaceae</taxon>
        <taxon>Seminavis</taxon>
    </lineage>
</organism>
<keyword evidence="2" id="KW-1185">Reference proteome</keyword>
<dbReference type="AlphaFoldDB" id="A0A9N8DCC8"/>
<evidence type="ECO:0000313" key="1">
    <source>
        <dbReference type="EMBL" id="CAB9498179.1"/>
    </source>
</evidence>
<gene>
    <name evidence="1" type="ORF">SEMRO_32_G021160.1</name>
</gene>
<dbReference type="EMBL" id="CAICTM010000032">
    <property type="protein sequence ID" value="CAB9498179.1"/>
    <property type="molecule type" value="Genomic_DNA"/>
</dbReference>
<accession>A0A9N8DCC8</accession>
<proteinExistence type="predicted"/>
<dbReference type="InterPro" id="IPR036915">
    <property type="entry name" value="Cyclin-like_sf"/>
</dbReference>
<evidence type="ECO:0000313" key="2">
    <source>
        <dbReference type="Proteomes" id="UP001153069"/>
    </source>
</evidence>
<dbReference type="SUPFAM" id="SSF47954">
    <property type="entry name" value="Cyclin-like"/>
    <property type="match status" value="1"/>
</dbReference>
<reference evidence="1" key="1">
    <citation type="submission" date="2020-06" db="EMBL/GenBank/DDBJ databases">
        <authorList>
            <consortium name="Plant Systems Biology data submission"/>
        </authorList>
    </citation>
    <scope>NUCLEOTIDE SEQUENCE</scope>
    <source>
        <strain evidence="1">D6</strain>
    </source>
</reference>
<dbReference type="Proteomes" id="UP001153069">
    <property type="component" value="Unassembled WGS sequence"/>
</dbReference>
<comment type="caution">
    <text evidence="1">The sequence shown here is derived from an EMBL/GenBank/DDBJ whole genome shotgun (WGS) entry which is preliminary data.</text>
</comment>
<dbReference type="Gene3D" id="1.10.472.10">
    <property type="entry name" value="Cyclin-like"/>
    <property type="match status" value="2"/>
</dbReference>
<name>A0A9N8DCC8_9STRA</name>